<dbReference type="GO" id="GO:0046921">
    <property type="term" value="F:alpha-(1-&gt;6)-fucosyltransferase activity"/>
    <property type="evidence" value="ECO:0007669"/>
    <property type="project" value="TreeGrafter"/>
</dbReference>
<comment type="caution">
    <text evidence="2">The sequence shown here is derived from an EMBL/GenBank/DDBJ whole genome shotgun (WGS) entry which is preliminary data.</text>
</comment>
<reference evidence="2 3" key="1">
    <citation type="journal article" date="2020" name="IScience">
        <title>Genome Sequencing of the Endangered Kingdonia uniflora (Circaeasteraceae, Ranunculales) Reveals Potential Mechanisms of Evolutionary Specialization.</title>
        <authorList>
            <person name="Sun Y."/>
            <person name="Deng T."/>
            <person name="Zhang A."/>
            <person name="Moore M.J."/>
            <person name="Landis J.B."/>
            <person name="Lin N."/>
            <person name="Zhang H."/>
            <person name="Zhang X."/>
            <person name="Huang J."/>
            <person name="Zhang X."/>
            <person name="Sun H."/>
            <person name="Wang H."/>
        </authorList>
    </citation>
    <scope>NUCLEOTIDE SEQUENCE [LARGE SCALE GENOMIC DNA]</scope>
    <source>
        <strain evidence="2">TB1705</strain>
        <tissue evidence="2">Leaf</tissue>
    </source>
</reference>
<dbReference type="EMBL" id="JACGCM010000243">
    <property type="protein sequence ID" value="KAF6174789.1"/>
    <property type="molecule type" value="Genomic_DNA"/>
</dbReference>
<dbReference type="OrthoDB" id="2014825at2759"/>
<protein>
    <submittedName>
        <fullName evidence="2">Uncharacterized protein</fullName>
    </submittedName>
</protein>
<keyword evidence="3" id="KW-1185">Reference proteome</keyword>
<evidence type="ECO:0000256" key="1">
    <source>
        <dbReference type="SAM" id="MobiDB-lite"/>
    </source>
</evidence>
<gene>
    <name evidence="2" type="ORF">GIB67_031313</name>
</gene>
<evidence type="ECO:0000313" key="3">
    <source>
        <dbReference type="Proteomes" id="UP000541444"/>
    </source>
</evidence>
<evidence type="ECO:0000313" key="2">
    <source>
        <dbReference type="EMBL" id="KAF6174789.1"/>
    </source>
</evidence>
<feature type="compositionally biased region" description="Basic and acidic residues" evidence="1">
    <location>
        <begin position="100"/>
        <end position="120"/>
    </location>
</feature>
<dbReference type="AlphaFoldDB" id="A0A7J7P5R7"/>
<proteinExistence type="predicted"/>
<dbReference type="PANTHER" id="PTHR13132:SF29">
    <property type="entry name" value="ALPHA-(1,6)-FUCOSYLTRANSFERASE"/>
    <property type="match status" value="1"/>
</dbReference>
<feature type="region of interest" description="Disordered" evidence="1">
    <location>
        <begin position="100"/>
        <end position="126"/>
    </location>
</feature>
<dbReference type="Proteomes" id="UP000541444">
    <property type="component" value="Unassembled WGS sequence"/>
</dbReference>
<sequence>MPKETERRRNSQENDEWSNRERVSLLYSCWTAMLNESKDGAGELFRKVGLSSSSAPKAPHFENCKLNTEVYGHLDNRRQENENFPPWTNWEGLFNRKTDGRTSSVDKEQQHFNHQAKSEDSNPPWIVRSDEDNFPLTRKVQRDLWIHQHPSNCSDPRVRFLIADWETLPGFGLGAQLAGMCGVLAIAVNEHRCRDRALELMTRHRSWEDGIITGNNNYTSKEIWAGRIPRMLGDPWSYLQPTTEIKGSLLTYHRKMDRR</sequence>
<dbReference type="PANTHER" id="PTHR13132">
    <property type="entry name" value="ALPHA- 1,6 -FUCOSYLTRANSFERASE"/>
    <property type="match status" value="1"/>
</dbReference>
<organism evidence="2 3">
    <name type="scientific">Kingdonia uniflora</name>
    <dbReference type="NCBI Taxonomy" id="39325"/>
    <lineage>
        <taxon>Eukaryota</taxon>
        <taxon>Viridiplantae</taxon>
        <taxon>Streptophyta</taxon>
        <taxon>Embryophyta</taxon>
        <taxon>Tracheophyta</taxon>
        <taxon>Spermatophyta</taxon>
        <taxon>Magnoliopsida</taxon>
        <taxon>Ranunculales</taxon>
        <taxon>Circaeasteraceae</taxon>
        <taxon>Kingdonia</taxon>
    </lineage>
</organism>
<accession>A0A7J7P5R7</accession>
<name>A0A7J7P5R7_9MAGN</name>
<dbReference type="GO" id="GO:0006487">
    <property type="term" value="P:protein N-linked glycosylation"/>
    <property type="evidence" value="ECO:0007669"/>
    <property type="project" value="TreeGrafter"/>
</dbReference>